<evidence type="ECO:0000256" key="7">
    <source>
        <dbReference type="ARBA" id="ARBA00023065"/>
    </source>
</evidence>
<feature type="chain" id="PRO_5044645678" evidence="13">
    <location>
        <begin position="27"/>
        <end position="806"/>
    </location>
</feature>
<dbReference type="InterPro" id="IPR036942">
    <property type="entry name" value="Beta-barrel_TonB_sf"/>
</dbReference>
<dbReference type="PANTHER" id="PTHR32552">
    <property type="entry name" value="FERRICHROME IRON RECEPTOR-RELATED"/>
    <property type="match status" value="1"/>
</dbReference>
<dbReference type="EMBL" id="CP047491">
    <property type="protein sequence ID" value="QHQ38782.1"/>
    <property type="molecule type" value="Genomic_DNA"/>
</dbReference>
<gene>
    <name evidence="17" type="ORF">GTQ55_07125</name>
    <name evidence="16" type="ORF">HNQ53_000965</name>
</gene>
<keyword evidence="5 11" id="KW-0812">Transmembrane</keyword>
<dbReference type="GO" id="GO:0009279">
    <property type="term" value="C:cell outer membrane"/>
    <property type="evidence" value="ECO:0007669"/>
    <property type="project" value="UniProtKB-SubCell"/>
</dbReference>
<evidence type="ECO:0000256" key="10">
    <source>
        <dbReference type="ARBA" id="ARBA00023237"/>
    </source>
</evidence>
<keyword evidence="9 11" id="KW-0472">Membrane</keyword>
<protein>
    <submittedName>
        <fullName evidence="16">Outer membrane receptor protein involved in Fe transport</fullName>
    </submittedName>
    <submittedName>
        <fullName evidence="17">TonB-dependent receptor</fullName>
    </submittedName>
</protein>
<dbReference type="EMBL" id="JACHHR010000001">
    <property type="protein sequence ID" value="MBB5210777.1"/>
    <property type="molecule type" value="Genomic_DNA"/>
</dbReference>
<dbReference type="SUPFAM" id="SSF56935">
    <property type="entry name" value="Porins"/>
    <property type="match status" value="1"/>
</dbReference>
<keyword evidence="13" id="KW-0732">Signal</keyword>
<proteinExistence type="inferred from homology"/>
<keyword evidence="8 12" id="KW-0798">TonB box</keyword>
<dbReference type="GO" id="GO:0006826">
    <property type="term" value="P:iron ion transport"/>
    <property type="evidence" value="ECO:0007669"/>
    <property type="project" value="UniProtKB-KW"/>
</dbReference>
<feature type="domain" description="TonB-dependent receptor-like beta-barrel" evidence="14">
    <location>
        <begin position="329"/>
        <end position="771"/>
    </location>
</feature>
<evidence type="ECO:0000256" key="1">
    <source>
        <dbReference type="ARBA" id="ARBA00004571"/>
    </source>
</evidence>
<evidence type="ECO:0000256" key="9">
    <source>
        <dbReference type="ARBA" id="ARBA00023136"/>
    </source>
</evidence>
<evidence type="ECO:0000259" key="14">
    <source>
        <dbReference type="Pfam" id="PF00593"/>
    </source>
</evidence>
<dbReference type="Proteomes" id="UP000563601">
    <property type="component" value="Unassembled WGS sequence"/>
</dbReference>
<dbReference type="Gene3D" id="2.40.170.20">
    <property type="entry name" value="TonB-dependent receptor, beta-barrel domain"/>
    <property type="match status" value="1"/>
</dbReference>
<evidence type="ECO:0000256" key="4">
    <source>
        <dbReference type="ARBA" id="ARBA00022496"/>
    </source>
</evidence>
<evidence type="ECO:0000313" key="17">
    <source>
        <dbReference type="EMBL" id="QHQ38782.1"/>
    </source>
</evidence>
<keyword evidence="18" id="KW-1185">Reference proteome</keyword>
<reference evidence="16 19" key="2">
    <citation type="submission" date="2020-08" db="EMBL/GenBank/DDBJ databases">
        <title>Genomic Encyclopedia of Type Strains, Phase IV (KMG-IV): sequencing the most valuable type-strain genomes for metagenomic binning, comparative biology and taxonomic classification.</title>
        <authorList>
            <person name="Goeker M."/>
        </authorList>
    </citation>
    <scope>NUCLEOTIDE SEQUENCE [LARGE SCALE GENOMIC DNA]</scope>
    <source>
        <strain evidence="16 19">DSM 11525</strain>
    </source>
</reference>
<evidence type="ECO:0000256" key="6">
    <source>
        <dbReference type="ARBA" id="ARBA00023004"/>
    </source>
</evidence>
<evidence type="ECO:0000313" key="16">
    <source>
        <dbReference type="EMBL" id="MBB5210777.1"/>
    </source>
</evidence>
<keyword evidence="16" id="KW-0675">Receptor</keyword>
<accession>A0A6P1TDJ8</accession>
<comment type="subcellular location">
    <subcellularLocation>
        <location evidence="1 11">Cell outer membrane</location>
        <topology evidence="1 11">Multi-pass membrane protein</topology>
    </subcellularLocation>
</comment>
<dbReference type="AlphaFoldDB" id="A0A6P1TDJ8"/>
<reference evidence="17 18" key="1">
    <citation type="submission" date="2020-01" db="EMBL/GenBank/DDBJ databases">
        <title>The possibility of degradation of plastic by Microbulbifer hydrolyticus IRE-31.</title>
        <authorList>
            <person name="Liu L."/>
        </authorList>
    </citation>
    <scope>NUCLEOTIDE SEQUENCE [LARGE SCALE GENOMIC DNA]</scope>
    <source>
        <strain evidence="17 18">IRE-31</strain>
    </source>
</reference>
<evidence type="ECO:0000259" key="15">
    <source>
        <dbReference type="Pfam" id="PF07715"/>
    </source>
</evidence>
<dbReference type="Proteomes" id="UP000464675">
    <property type="component" value="Chromosome"/>
</dbReference>
<evidence type="ECO:0000256" key="11">
    <source>
        <dbReference type="PROSITE-ProRule" id="PRU01360"/>
    </source>
</evidence>
<keyword evidence="7" id="KW-0406">Ion transport</keyword>
<dbReference type="PROSITE" id="PS52016">
    <property type="entry name" value="TONB_DEPENDENT_REC_3"/>
    <property type="match status" value="1"/>
</dbReference>
<dbReference type="InterPro" id="IPR039426">
    <property type="entry name" value="TonB-dep_rcpt-like"/>
</dbReference>
<keyword evidence="10 11" id="KW-0998">Cell outer membrane</keyword>
<dbReference type="Pfam" id="PF00593">
    <property type="entry name" value="TonB_dep_Rec_b-barrel"/>
    <property type="match status" value="1"/>
</dbReference>
<keyword evidence="4" id="KW-0410">Iron transport</keyword>
<sequence length="806" mass="89477">MLPFNKKPLACLVSTFALSGAPGVFAQEATEELNEKAKYESQLVENVVVTATRREASVEDIPINISVIDEKTLRRKNITDAKKFIEQSVAISAPQNSARFNDSVTVRGLNVSRVDANNLDQFIRSTLSYYLDETPLPHLRYRIKDIARVETLLGPQGTLYGAGSLGGTVRYITNQPNLDEFEFAANTSVSQTAESSGLSSDTDFVVNLPLSETVALRASMAHLDEKGYIDRAVNPIWRTGEAAWEGDPNPEQLLYKDDDSHEATSAKVAMLWKPNEDLALTLTHIQQSELAHGINGASRMPVSRFCDGDNACLDTTFREDTPYQYDAFTVVSRYEEFSDRDFVLDSLNFELALDVFDIASSTSVYKDQAKGQGDYADYGNIYYGWISPEISLEGSNNSAYITFDNLYKGLVHETRLVSNGDGSLSWIVGLYYGEQEKRLRFSEWMPELDGNVSWLNREEAGGRVNEGYAEDLGSVYSEVAAFGEVTYALSDRWDVTLGARVFNYEDDVDGEVTDYLGFTSGERLSNIKGTGESIYKVNTSYDINENVMAYATLSQGFRRGGANAFKEEGGNIPTDQIQYYKPDTVDNYEVGVKGNLFDGRLFVHADIYQMDWKNAQTYWDQTVGGYLPINGTTNGPDSRTQGVEIMTKLRLTDSVSLTYETMTTDAEWAETKEVCTYSGAEDNDCYTYEKGGELGGSADWRHNFGATYDTVLGNGVGIYASLNGRYFGATPSDRVDKDGQGVYVRDSYSVFDAYVGLDYQNYAAALWVNNLANNDAEVSGQRGGSMGYRAINLRPRTIGLNLSYDF</sequence>
<evidence type="ECO:0000313" key="18">
    <source>
        <dbReference type="Proteomes" id="UP000464675"/>
    </source>
</evidence>
<evidence type="ECO:0000256" key="12">
    <source>
        <dbReference type="RuleBase" id="RU003357"/>
    </source>
</evidence>
<comment type="similarity">
    <text evidence="11 12">Belongs to the TonB-dependent receptor family.</text>
</comment>
<dbReference type="InterPro" id="IPR012910">
    <property type="entry name" value="Plug_dom"/>
</dbReference>
<feature type="signal peptide" evidence="13">
    <location>
        <begin position="1"/>
        <end position="26"/>
    </location>
</feature>
<dbReference type="OrthoDB" id="127311at2"/>
<dbReference type="RefSeq" id="WP_161858110.1">
    <property type="nucleotide sequence ID" value="NZ_CP047491.1"/>
</dbReference>
<evidence type="ECO:0000313" key="19">
    <source>
        <dbReference type="Proteomes" id="UP000563601"/>
    </source>
</evidence>
<evidence type="ECO:0000256" key="3">
    <source>
        <dbReference type="ARBA" id="ARBA00022452"/>
    </source>
</evidence>
<evidence type="ECO:0000256" key="8">
    <source>
        <dbReference type="ARBA" id="ARBA00023077"/>
    </source>
</evidence>
<evidence type="ECO:0000256" key="5">
    <source>
        <dbReference type="ARBA" id="ARBA00022692"/>
    </source>
</evidence>
<dbReference type="InterPro" id="IPR000531">
    <property type="entry name" value="Beta-barrel_TonB"/>
</dbReference>
<evidence type="ECO:0000256" key="2">
    <source>
        <dbReference type="ARBA" id="ARBA00022448"/>
    </source>
</evidence>
<feature type="domain" description="TonB-dependent receptor plug" evidence="15">
    <location>
        <begin position="58"/>
        <end position="168"/>
    </location>
</feature>
<dbReference type="PANTHER" id="PTHR32552:SF81">
    <property type="entry name" value="TONB-DEPENDENT OUTER MEMBRANE RECEPTOR"/>
    <property type="match status" value="1"/>
</dbReference>
<keyword evidence="3 11" id="KW-1134">Transmembrane beta strand</keyword>
<keyword evidence="2 11" id="KW-0813">Transport</keyword>
<dbReference type="Pfam" id="PF07715">
    <property type="entry name" value="Plug"/>
    <property type="match status" value="1"/>
</dbReference>
<name>A0A6P1TDJ8_9GAMM</name>
<organism evidence="16 19">
    <name type="scientific">Microbulbifer hydrolyticus</name>
    <dbReference type="NCBI Taxonomy" id="48074"/>
    <lineage>
        <taxon>Bacteria</taxon>
        <taxon>Pseudomonadati</taxon>
        <taxon>Pseudomonadota</taxon>
        <taxon>Gammaproteobacteria</taxon>
        <taxon>Cellvibrionales</taxon>
        <taxon>Microbulbiferaceae</taxon>
        <taxon>Microbulbifer</taxon>
    </lineage>
</organism>
<keyword evidence="6" id="KW-0408">Iron</keyword>
<evidence type="ECO:0000256" key="13">
    <source>
        <dbReference type="SAM" id="SignalP"/>
    </source>
</evidence>